<organism evidence="2 3">
    <name type="scientific">Mycolicibacterium moriokaense</name>
    <dbReference type="NCBI Taxonomy" id="39691"/>
    <lineage>
        <taxon>Bacteria</taxon>
        <taxon>Bacillati</taxon>
        <taxon>Actinomycetota</taxon>
        <taxon>Actinomycetes</taxon>
        <taxon>Mycobacteriales</taxon>
        <taxon>Mycobacteriaceae</taxon>
        <taxon>Mycolicibacterium</taxon>
    </lineage>
</organism>
<protein>
    <submittedName>
        <fullName evidence="2">Uncharacterized protein</fullName>
    </submittedName>
</protein>
<comment type="caution">
    <text evidence="2">The sequence shown here is derived from an EMBL/GenBank/DDBJ whole genome shotgun (WGS) entry which is preliminary data.</text>
</comment>
<feature type="region of interest" description="Disordered" evidence="1">
    <location>
        <begin position="1"/>
        <end position="46"/>
    </location>
</feature>
<dbReference type="Proteomes" id="UP000247781">
    <property type="component" value="Unassembled WGS sequence"/>
</dbReference>
<evidence type="ECO:0000313" key="3">
    <source>
        <dbReference type="Proteomes" id="UP000247781"/>
    </source>
</evidence>
<gene>
    <name evidence="2" type="ORF">C8E89_106259</name>
</gene>
<feature type="compositionally biased region" description="Low complexity" evidence="1">
    <location>
        <begin position="12"/>
        <end position="25"/>
    </location>
</feature>
<evidence type="ECO:0000256" key="1">
    <source>
        <dbReference type="SAM" id="MobiDB-lite"/>
    </source>
</evidence>
<feature type="compositionally biased region" description="Polar residues" evidence="1">
    <location>
        <begin position="29"/>
        <end position="46"/>
    </location>
</feature>
<name>A0A318HIH2_9MYCO</name>
<reference evidence="2 3" key="2">
    <citation type="submission" date="2018-06" db="EMBL/GenBank/DDBJ databases">
        <title>Sequencing of bacterial isolates from soil warming experiment in Harvard Forest, Massachusetts, USA.</title>
        <authorList>
            <person name="Deangelis K.PhD."/>
        </authorList>
    </citation>
    <scope>NUCLEOTIDE SEQUENCE [LARGE SCALE GENOMIC DNA]</scope>
    <source>
        <strain evidence="2 3">GAS496</strain>
    </source>
</reference>
<dbReference type="EMBL" id="QJJU01000006">
    <property type="protein sequence ID" value="PXX09332.1"/>
    <property type="molecule type" value="Genomic_DNA"/>
</dbReference>
<reference evidence="3" key="1">
    <citation type="submission" date="2018-05" db="EMBL/GenBank/DDBJ databases">
        <authorList>
            <person name="Deangelis K."/>
            <person name="Huntemann M."/>
            <person name="Clum A."/>
            <person name="Pillay M."/>
            <person name="Palaniappan K."/>
            <person name="Varghese N."/>
            <person name="Mikhailova N."/>
            <person name="Stamatis D."/>
            <person name="Reddy T."/>
            <person name="Daum C."/>
            <person name="Shapiro N."/>
            <person name="Ivanova N."/>
            <person name="Kyrpides N."/>
            <person name="Woyke T."/>
        </authorList>
    </citation>
    <scope>NUCLEOTIDE SEQUENCE [LARGE SCALE GENOMIC DNA]</scope>
    <source>
        <strain evidence="3">GAS496</strain>
    </source>
</reference>
<dbReference type="AlphaFoldDB" id="A0A318HIH2"/>
<proteinExistence type="predicted"/>
<accession>A0A318HIH2</accession>
<sequence length="46" mass="4892">MESSDLFSHPYEPAAAPTTEPSSEEVQVPTFSDSPQNDKPVGPSSN</sequence>
<evidence type="ECO:0000313" key="2">
    <source>
        <dbReference type="EMBL" id="PXX09332.1"/>
    </source>
</evidence>
<keyword evidence="3" id="KW-1185">Reference proteome</keyword>